<name>A0A9W8KWM9_9FUNG</name>
<feature type="region of interest" description="Disordered" evidence="1">
    <location>
        <begin position="104"/>
        <end position="132"/>
    </location>
</feature>
<dbReference type="EMBL" id="JANBTW010000035">
    <property type="protein sequence ID" value="KAJ2677093.1"/>
    <property type="molecule type" value="Genomic_DNA"/>
</dbReference>
<gene>
    <name evidence="2" type="ORF">GGI25_003313</name>
</gene>
<reference evidence="2" key="1">
    <citation type="submission" date="2022-07" db="EMBL/GenBank/DDBJ databases">
        <title>Phylogenomic reconstructions and comparative analyses of Kickxellomycotina fungi.</title>
        <authorList>
            <person name="Reynolds N.K."/>
            <person name="Stajich J.E."/>
            <person name="Barry K."/>
            <person name="Grigoriev I.V."/>
            <person name="Crous P."/>
            <person name="Smith M.E."/>
        </authorList>
    </citation>
    <scope>NUCLEOTIDE SEQUENCE</scope>
    <source>
        <strain evidence="2">NRRL 3115</strain>
    </source>
</reference>
<protein>
    <submittedName>
        <fullName evidence="2">Uncharacterized protein</fullName>
    </submittedName>
</protein>
<organism evidence="2 3">
    <name type="scientific">Coemansia spiralis</name>
    <dbReference type="NCBI Taxonomy" id="417178"/>
    <lineage>
        <taxon>Eukaryota</taxon>
        <taxon>Fungi</taxon>
        <taxon>Fungi incertae sedis</taxon>
        <taxon>Zoopagomycota</taxon>
        <taxon>Kickxellomycotina</taxon>
        <taxon>Kickxellomycetes</taxon>
        <taxon>Kickxellales</taxon>
        <taxon>Kickxellaceae</taxon>
        <taxon>Coemansia</taxon>
    </lineage>
</organism>
<evidence type="ECO:0000256" key="1">
    <source>
        <dbReference type="SAM" id="MobiDB-lite"/>
    </source>
</evidence>
<feature type="compositionally biased region" description="Low complexity" evidence="1">
    <location>
        <begin position="116"/>
        <end position="132"/>
    </location>
</feature>
<evidence type="ECO:0000313" key="2">
    <source>
        <dbReference type="EMBL" id="KAJ2677093.1"/>
    </source>
</evidence>
<feature type="region of interest" description="Disordered" evidence="1">
    <location>
        <begin position="146"/>
        <end position="191"/>
    </location>
</feature>
<sequence length="369" mass="42125">MYRSNDYLGPYHRCLPIPNNQQKEDAMDERLEPLESVTPLTPAPKTIRVYHDGHHGMECKAKPKLPSISNTVHGYPNNDAPASLLARLPSHSHSYRSHYQQPAFYSSNAPLPPLPQLTSSTSTTSLSSSPLQLKHREGFLQVRAPSEGRHQLAHGSGSSSSLSPPSDNISHKRPHDMVAQEAGAARKRSRHAWPAKMTRQIINVLLDEFLIDAAFRTTIYRSRDERDHRFLPSGRSILEEYNKVQNMRRRYFIPLSYLLQWDQLRTTTPGMESMRSRQRATIEKKLAKPLERSRLQMIFCSAVKGAEMDMVEEEEIEESADIGANGKPMFELDIFVTELKRRDIHLWSRAVAAFQAWVSRKCSINFIIN</sequence>
<proteinExistence type="predicted"/>
<comment type="caution">
    <text evidence="2">The sequence shown here is derived from an EMBL/GenBank/DDBJ whole genome shotgun (WGS) entry which is preliminary data.</text>
</comment>
<dbReference type="Proteomes" id="UP001151518">
    <property type="component" value="Unassembled WGS sequence"/>
</dbReference>
<dbReference type="AlphaFoldDB" id="A0A9W8KWM9"/>
<evidence type="ECO:0000313" key="3">
    <source>
        <dbReference type="Proteomes" id="UP001151518"/>
    </source>
</evidence>
<dbReference type="OrthoDB" id="5591400at2759"/>
<accession>A0A9W8KWM9</accession>
<feature type="compositionally biased region" description="Low complexity" evidence="1">
    <location>
        <begin position="155"/>
        <end position="166"/>
    </location>
</feature>